<dbReference type="EMBL" id="JAUJEA010000010">
    <property type="protein sequence ID" value="MDN5204137.1"/>
    <property type="molecule type" value="Genomic_DNA"/>
</dbReference>
<evidence type="ECO:0008006" key="3">
    <source>
        <dbReference type="Google" id="ProtNLM"/>
    </source>
</evidence>
<protein>
    <recommendedName>
        <fullName evidence="3">Schlafen AlbA-2 domain-containing protein</fullName>
    </recommendedName>
</protein>
<accession>A0ABT8KW10</accession>
<name>A0ABT8KW10_9BACT</name>
<organism evidence="1 2">
    <name type="scientific">Splendidivirga corallicola</name>
    <dbReference type="NCBI Taxonomy" id="3051826"/>
    <lineage>
        <taxon>Bacteria</taxon>
        <taxon>Pseudomonadati</taxon>
        <taxon>Bacteroidota</taxon>
        <taxon>Cytophagia</taxon>
        <taxon>Cytophagales</taxon>
        <taxon>Splendidivirgaceae</taxon>
        <taxon>Splendidivirga</taxon>
    </lineage>
</organism>
<keyword evidence="2" id="KW-1185">Reference proteome</keyword>
<gene>
    <name evidence="1" type="ORF">QQ008_22280</name>
</gene>
<evidence type="ECO:0000313" key="1">
    <source>
        <dbReference type="EMBL" id="MDN5204137.1"/>
    </source>
</evidence>
<comment type="caution">
    <text evidence="1">The sequence shown here is derived from an EMBL/GenBank/DDBJ whole genome shotgun (WGS) entry which is preliminary data.</text>
</comment>
<dbReference type="RefSeq" id="WP_346754161.1">
    <property type="nucleotide sequence ID" value="NZ_JAUJEA010000010.1"/>
</dbReference>
<sequence length="75" mass="8471">MSDQTKGYALHNAWESFTDDSSKLIGGFRLRPLLVGEIFECVPIKQKKHPGIISRCFYNRRNDAKGVFILGINDG</sequence>
<proteinExistence type="predicted"/>
<evidence type="ECO:0000313" key="2">
    <source>
        <dbReference type="Proteomes" id="UP001172082"/>
    </source>
</evidence>
<dbReference type="Proteomes" id="UP001172082">
    <property type="component" value="Unassembled WGS sequence"/>
</dbReference>
<reference evidence="1" key="1">
    <citation type="submission" date="2023-06" db="EMBL/GenBank/DDBJ databases">
        <title>Genomic of Parafulvivirga corallium.</title>
        <authorList>
            <person name="Wang G."/>
        </authorList>
    </citation>
    <scope>NUCLEOTIDE SEQUENCE</scope>
    <source>
        <strain evidence="1">BMA10</strain>
    </source>
</reference>